<dbReference type="AlphaFoldDB" id="A0A4Y7Q848"/>
<sequence length="220" mass="24450">MSFNAALHTEDYWCKLAKASMENDMKLYGLKMYDFETPIPQNAGSISRSFTVTDPIHESTCQVMARVTPAENGNIGYVLDFIYDGSSVCGNDGELVDTLDYFQVFDMYGRQLLPTADFFREVFNIDVIGKGRAADLAGIPASEIPSTCKKQVYLLSPLGYYEIAVGEHCKRILFDPFVKNSFDKRLPRALFVVEADSLSAGQLSPPSSPMLNQALARLEI</sequence>
<organism evidence="1 2">
    <name type="scientific">Rickenella mellea</name>
    <dbReference type="NCBI Taxonomy" id="50990"/>
    <lineage>
        <taxon>Eukaryota</taxon>
        <taxon>Fungi</taxon>
        <taxon>Dikarya</taxon>
        <taxon>Basidiomycota</taxon>
        <taxon>Agaricomycotina</taxon>
        <taxon>Agaricomycetes</taxon>
        <taxon>Hymenochaetales</taxon>
        <taxon>Rickenellaceae</taxon>
        <taxon>Rickenella</taxon>
    </lineage>
</organism>
<reference evidence="1 2" key="1">
    <citation type="submission" date="2018-06" db="EMBL/GenBank/DDBJ databases">
        <title>A transcriptomic atlas of mushroom development highlights an independent origin of complex multicellularity.</title>
        <authorList>
            <consortium name="DOE Joint Genome Institute"/>
            <person name="Krizsan K."/>
            <person name="Almasi E."/>
            <person name="Merenyi Z."/>
            <person name="Sahu N."/>
            <person name="Viragh M."/>
            <person name="Koszo T."/>
            <person name="Mondo S."/>
            <person name="Kiss B."/>
            <person name="Balint B."/>
            <person name="Kues U."/>
            <person name="Barry K."/>
            <person name="Hegedus J.C."/>
            <person name="Henrissat B."/>
            <person name="Johnson J."/>
            <person name="Lipzen A."/>
            <person name="Ohm R."/>
            <person name="Nagy I."/>
            <person name="Pangilinan J."/>
            <person name="Yan J."/>
            <person name="Xiong Y."/>
            <person name="Grigoriev I.V."/>
            <person name="Hibbett D.S."/>
            <person name="Nagy L.G."/>
        </authorList>
    </citation>
    <scope>NUCLEOTIDE SEQUENCE [LARGE SCALE GENOMIC DNA]</scope>
    <source>
        <strain evidence="1 2">SZMC22713</strain>
    </source>
</reference>
<dbReference type="EMBL" id="ML170169">
    <property type="protein sequence ID" value="TDL23833.1"/>
    <property type="molecule type" value="Genomic_DNA"/>
</dbReference>
<evidence type="ECO:0000313" key="2">
    <source>
        <dbReference type="Proteomes" id="UP000294933"/>
    </source>
</evidence>
<accession>A0A4Y7Q848</accession>
<proteinExistence type="predicted"/>
<dbReference type="VEuPathDB" id="FungiDB:BD410DRAFT_897428"/>
<name>A0A4Y7Q848_9AGAM</name>
<protein>
    <submittedName>
        <fullName evidence="1">Uncharacterized protein</fullName>
    </submittedName>
</protein>
<gene>
    <name evidence="1" type="ORF">BD410DRAFT_897428</name>
</gene>
<dbReference type="Proteomes" id="UP000294933">
    <property type="component" value="Unassembled WGS sequence"/>
</dbReference>
<evidence type="ECO:0000313" key="1">
    <source>
        <dbReference type="EMBL" id="TDL23833.1"/>
    </source>
</evidence>
<keyword evidence="2" id="KW-1185">Reference proteome</keyword>